<feature type="binding site" evidence="10">
    <location>
        <position position="58"/>
    </location>
    <ligand>
        <name>Mg(2+)</name>
        <dbReference type="ChEBI" id="CHEBI:18420"/>
    </ligand>
</feature>
<keyword evidence="6 10" id="KW-0443">Lipid metabolism</keyword>
<dbReference type="InterPro" id="IPR008278">
    <property type="entry name" value="4-PPantetheinyl_Trfase_dom"/>
</dbReference>
<comment type="catalytic activity">
    <reaction evidence="8 10">
        <text>apo-[ACP] + CoA = holo-[ACP] + adenosine 3',5'-bisphosphate + H(+)</text>
        <dbReference type="Rhea" id="RHEA:12068"/>
        <dbReference type="Rhea" id="RHEA-COMP:9685"/>
        <dbReference type="Rhea" id="RHEA-COMP:9690"/>
        <dbReference type="ChEBI" id="CHEBI:15378"/>
        <dbReference type="ChEBI" id="CHEBI:29999"/>
        <dbReference type="ChEBI" id="CHEBI:57287"/>
        <dbReference type="ChEBI" id="CHEBI:58343"/>
        <dbReference type="ChEBI" id="CHEBI:64479"/>
        <dbReference type="EC" id="2.7.8.7"/>
    </reaction>
</comment>
<organism evidence="12 13">
    <name type="scientific">Oleispira antarctica</name>
    <dbReference type="NCBI Taxonomy" id="188908"/>
    <lineage>
        <taxon>Bacteria</taxon>
        <taxon>Pseudomonadati</taxon>
        <taxon>Pseudomonadota</taxon>
        <taxon>Gammaproteobacteria</taxon>
        <taxon>Oceanospirillales</taxon>
        <taxon>Oceanospirillaceae</taxon>
        <taxon>Oleispira</taxon>
    </lineage>
</organism>
<reference evidence="13" key="1">
    <citation type="journal article" date="2017" name="Proc. Natl. Acad. Sci. U.S.A.">
        <title>Simulation of Deepwater Horizon oil plume reveals substrate specialization within a complex community of hydrocarbon degraders.</title>
        <authorList>
            <person name="Hu P."/>
            <person name="Dubinsky E.A."/>
            <person name="Probst A.J."/>
            <person name="Wang J."/>
            <person name="Sieber C.M.K."/>
            <person name="Tom L.M."/>
            <person name="Gardinali P."/>
            <person name="Banfield J.F."/>
            <person name="Atlas R.M."/>
            <person name="Andersen G.L."/>
        </authorList>
    </citation>
    <scope>NUCLEOTIDE SEQUENCE [LARGE SCALE GENOMIC DNA]</scope>
</reference>
<evidence type="ECO:0000256" key="9">
    <source>
        <dbReference type="ARBA" id="ARBA00054726"/>
    </source>
</evidence>
<dbReference type="InterPro" id="IPR004568">
    <property type="entry name" value="Ppantetheine-prot_Trfase_dom"/>
</dbReference>
<dbReference type="GO" id="GO:0000287">
    <property type="term" value="F:magnesium ion binding"/>
    <property type="evidence" value="ECO:0007669"/>
    <property type="project" value="UniProtKB-UniRule"/>
</dbReference>
<keyword evidence="7 10" id="KW-0275">Fatty acid biosynthesis</keyword>
<dbReference type="NCBIfam" id="TIGR00516">
    <property type="entry name" value="acpS"/>
    <property type="match status" value="1"/>
</dbReference>
<evidence type="ECO:0000259" key="11">
    <source>
        <dbReference type="Pfam" id="PF01648"/>
    </source>
</evidence>
<dbReference type="InterPro" id="IPR002582">
    <property type="entry name" value="ACPS"/>
</dbReference>
<evidence type="ECO:0000256" key="6">
    <source>
        <dbReference type="ARBA" id="ARBA00023098"/>
    </source>
</evidence>
<dbReference type="GO" id="GO:0005737">
    <property type="term" value="C:cytoplasm"/>
    <property type="evidence" value="ECO:0007669"/>
    <property type="project" value="UniProtKB-SubCell"/>
</dbReference>
<dbReference type="Gene3D" id="3.90.470.20">
    <property type="entry name" value="4'-phosphopantetheinyl transferase domain"/>
    <property type="match status" value="1"/>
</dbReference>
<dbReference type="AlphaFoldDB" id="A0A1Y5H9R6"/>
<dbReference type="HAMAP" id="MF_00101">
    <property type="entry name" value="AcpS"/>
    <property type="match status" value="1"/>
</dbReference>
<protein>
    <recommendedName>
        <fullName evidence="10">Holo-[acyl-carrier-protein] synthase</fullName>
        <shortName evidence="10">Holo-ACP synthase</shortName>
        <ecNumber evidence="10">2.7.8.7</ecNumber>
    </recommendedName>
    <alternativeName>
        <fullName evidence="10">4'-phosphopantetheinyl transferase AcpS</fullName>
    </alternativeName>
</protein>
<accession>A0A1Y5H9R6</accession>
<keyword evidence="5 10" id="KW-0460">Magnesium</keyword>
<dbReference type="Proteomes" id="UP000227088">
    <property type="component" value="Unassembled WGS sequence"/>
</dbReference>
<evidence type="ECO:0000256" key="3">
    <source>
        <dbReference type="ARBA" id="ARBA00022723"/>
    </source>
</evidence>
<evidence type="ECO:0000256" key="8">
    <source>
        <dbReference type="ARBA" id="ARBA00050875"/>
    </source>
</evidence>
<evidence type="ECO:0000256" key="1">
    <source>
        <dbReference type="ARBA" id="ARBA00022516"/>
    </source>
</evidence>
<dbReference type="GO" id="GO:0008897">
    <property type="term" value="F:holo-[acyl-carrier-protein] synthase activity"/>
    <property type="evidence" value="ECO:0007669"/>
    <property type="project" value="UniProtKB-UniRule"/>
</dbReference>
<comment type="caution">
    <text evidence="12">The sequence shown here is derived from an EMBL/GenBank/DDBJ whole genome shotgun (WGS) entry which is preliminary data.</text>
</comment>
<dbReference type="FunFam" id="3.90.470.20:FF:000001">
    <property type="entry name" value="Holo-[acyl-carrier-protein] synthase"/>
    <property type="match status" value="1"/>
</dbReference>
<dbReference type="EC" id="2.7.8.7" evidence="10"/>
<feature type="binding site" evidence="10">
    <location>
        <position position="9"/>
    </location>
    <ligand>
        <name>Mg(2+)</name>
        <dbReference type="ChEBI" id="CHEBI:18420"/>
    </ligand>
</feature>
<keyword evidence="4 10" id="KW-0276">Fatty acid metabolism</keyword>
<comment type="function">
    <text evidence="9">Transfers the 4'-phosphopantetheine moiety from coenzyme A to the 'Ser-36' of acyl-carrier-protein.</text>
</comment>
<dbReference type="InterPro" id="IPR037143">
    <property type="entry name" value="4-PPantetheinyl_Trfase_dom_sf"/>
</dbReference>
<sequence>MSIFGIGTDLLDQRRIAKVVEKQGERFSKRILTAEELIVWAGRNYSVNYLAKRFAAKEAIAKALGTGIAQGIGFQQMNIHSDEAGKPVVTLSGQALIRAKELGGEQVLLSLSDEGEMILAFAVLS</sequence>
<name>A0A1Y5H9R6_OLEAN</name>
<proteinExistence type="inferred from homology"/>
<dbReference type="NCBIfam" id="TIGR00556">
    <property type="entry name" value="pantethn_trn"/>
    <property type="match status" value="1"/>
</dbReference>
<feature type="domain" description="4'-phosphopantetheinyl transferase" evidence="11">
    <location>
        <begin position="5"/>
        <end position="100"/>
    </location>
</feature>
<keyword evidence="10" id="KW-0963">Cytoplasm</keyword>
<gene>
    <name evidence="10" type="primary">acpS</name>
    <name evidence="12" type="ORF">A9R00_12775</name>
</gene>
<keyword evidence="2 10" id="KW-0808">Transferase</keyword>
<dbReference type="EMBL" id="MABE01000731">
    <property type="protein sequence ID" value="OUS33988.1"/>
    <property type="molecule type" value="Genomic_DNA"/>
</dbReference>
<keyword evidence="1 10" id="KW-0444">Lipid biosynthesis</keyword>
<comment type="similarity">
    <text evidence="10">Belongs to the P-Pant transferase superfamily. AcpS family.</text>
</comment>
<keyword evidence="3 10" id="KW-0479">Metal-binding</keyword>
<evidence type="ECO:0000256" key="2">
    <source>
        <dbReference type="ARBA" id="ARBA00022679"/>
    </source>
</evidence>
<dbReference type="Pfam" id="PF01648">
    <property type="entry name" value="ACPS"/>
    <property type="match status" value="1"/>
</dbReference>
<evidence type="ECO:0000313" key="13">
    <source>
        <dbReference type="Proteomes" id="UP000227088"/>
    </source>
</evidence>
<comment type="subcellular location">
    <subcellularLocation>
        <location evidence="10">Cytoplasm</location>
    </subcellularLocation>
</comment>
<evidence type="ECO:0000313" key="12">
    <source>
        <dbReference type="EMBL" id="OUS33988.1"/>
    </source>
</evidence>
<dbReference type="SUPFAM" id="SSF56214">
    <property type="entry name" value="4'-phosphopantetheinyl transferase"/>
    <property type="match status" value="1"/>
</dbReference>
<evidence type="ECO:0000256" key="4">
    <source>
        <dbReference type="ARBA" id="ARBA00022832"/>
    </source>
</evidence>
<evidence type="ECO:0000256" key="7">
    <source>
        <dbReference type="ARBA" id="ARBA00023160"/>
    </source>
</evidence>
<comment type="cofactor">
    <cofactor evidence="10">
        <name>Mg(2+)</name>
        <dbReference type="ChEBI" id="CHEBI:18420"/>
    </cofactor>
</comment>
<comment type="function">
    <text evidence="10">Transfers the 4'-phosphopantetheine moiety from coenzyme A to a Ser of acyl-carrier-protein.</text>
</comment>
<evidence type="ECO:0000256" key="10">
    <source>
        <dbReference type="HAMAP-Rule" id="MF_00101"/>
    </source>
</evidence>
<evidence type="ECO:0000256" key="5">
    <source>
        <dbReference type="ARBA" id="ARBA00022842"/>
    </source>
</evidence>
<dbReference type="GO" id="GO:0006633">
    <property type="term" value="P:fatty acid biosynthetic process"/>
    <property type="evidence" value="ECO:0007669"/>
    <property type="project" value="UniProtKB-UniRule"/>
</dbReference>